<keyword evidence="1 2" id="KW-0238">DNA-binding</keyword>
<dbReference type="Gene3D" id="3.30.1310.10">
    <property type="entry name" value="Nucleoid-associated protein YbaB-like domain"/>
    <property type="match status" value="1"/>
</dbReference>
<dbReference type="InterPro" id="IPR036894">
    <property type="entry name" value="YbaB-like_sf"/>
</dbReference>
<dbReference type="eggNOG" id="COG0718">
    <property type="taxonomic scope" value="Bacteria"/>
</dbReference>
<dbReference type="GO" id="GO:0003677">
    <property type="term" value="F:DNA binding"/>
    <property type="evidence" value="ECO:0007669"/>
    <property type="project" value="UniProtKB-UniRule"/>
</dbReference>
<evidence type="ECO:0000256" key="2">
    <source>
        <dbReference type="HAMAP-Rule" id="MF_00274"/>
    </source>
</evidence>
<dbReference type="STRING" id="314260.PB2503_03877"/>
<comment type="similarity">
    <text evidence="2">Belongs to the YbaB/EbfC family.</text>
</comment>
<dbReference type="PANTHER" id="PTHR33449:SF1">
    <property type="entry name" value="NUCLEOID-ASSOCIATED PROTEIN YBAB"/>
    <property type="match status" value="1"/>
</dbReference>
<comment type="subcellular location">
    <subcellularLocation>
        <location evidence="2">Cytoplasm</location>
        <location evidence="2">Nucleoid</location>
    </subcellularLocation>
</comment>
<dbReference type="AlphaFoldDB" id="E0TE29"/>
<dbReference type="Pfam" id="PF02575">
    <property type="entry name" value="YbaB_DNA_bd"/>
    <property type="match status" value="1"/>
</dbReference>
<evidence type="ECO:0000256" key="4">
    <source>
        <dbReference type="SAM" id="MobiDB-lite"/>
    </source>
</evidence>
<feature type="region of interest" description="Disordered" evidence="4">
    <location>
        <begin position="85"/>
        <end position="108"/>
    </location>
</feature>
<dbReference type="HAMAP" id="MF_00274">
    <property type="entry name" value="DNA_YbaB_EbfC"/>
    <property type="match status" value="1"/>
</dbReference>
<evidence type="ECO:0000313" key="5">
    <source>
        <dbReference type="EMBL" id="ADM08850.1"/>
    </source>
</evidence>
<sequence>MMKNFSDMMKQAAGLQKKMEEIQTQMAGLEASGSAGAGLVSVTLNGKGYASKVSIDPKLFAEDEKEVLEDLVTAAINDAKAKLEEKSAEQMKSLTEGFPLPPGMKLPF</sequence>
<dbReference type="SUPFAM" id="SSF82607">
    <property type="entry name" value="YbaB-like"/>
    <property type="match status" value="1"/>
</dbReference>
<evidence type="ECO:0000313" key="6">
    <source>
        <dbReference type="Proteomes" id="UP000001302"/>
    </source>
</evidence>
<dbReference type="GO" id="GO:0043590">
    <property type="term" value="C:bacterial nucleoid"/>
    <property type="evidence" value="ECO:0007669"/>
    <property type="project" value="UniProtKB-UniRule"/>
</dbReference>
<dbReference type="NCBIfam" id="TIGR00103">
    <property type="entry name" value="DNA_YbaB_EbfC"/>
    <property type="match status" value="1"/>
</dbReference>
<keyword evidence="2" id="KW-0963">Cytoplasm</keyword>
<dbReference type="KEGG" id="pbr:PB2503_03877"/>
<dbReference type="GO" id="GO:0005829">
    <property type="term" value="C:cytosol"/>
    <property type="evidence" value="ECO:0007669"/>
    <property type="project" value="TreeGrafter"/>
</dbReference>
<evidence type="ECO:0000256" key="3">
    <source>
        <dbReference type="SAM" id="Coils"/>
    </source>
</evidence>
<comment type="function">
    <text evidence="2">Binds to DNA and alters its conformation. May be involved in regulation of gene expression, nucleoid organization and DNA protection.</text>
</comment>
<dbReference type="Proteomes" id="UP000001302">
    <property type="component" value="Chromosome"/>
</dbReference>
<dbReference type="PIRSF" id="PIRSF004555">
    <property type="entry name" value="UCP004555"/>
    <property type="match status" value="1"/>
</dbReference>
<keyword evidence="6" id="KW-1185">Reference proteome</keyword>
<proteinExistence type="inferred from homology"/>
<feature type="compositionally biased region" description="Pro residues" evidence="4">
    <location>
        <begin position="99"/>
        <end position="108"/>
    </location>
</feature>
<dbReference type="EMBL" id="CP002156">
    <property type="protein sequence ID" value="ADM08850.1"/>
    <property type="molecule type" value="Genomic_DNA"/>
</dbReference>
<protein>
    <recommendedName>
        <fullName evidence="2">Nucleoid-associated protein PB2503_03877</fullName>
    </recommendedName>
</protein>
<name>E0TE29_PARBH</name>
<gene>
    <name evidence="5" type="ordered locus">PB2503_03877</name>
</gene>
<accession>E0TE29</accession>
<evidence type="ECO:0000256" key="1">
    <source>
        <dbReference type="ARBA" id="ARBA00023125"/>
    </source>
</evidence>
<dbReference type="HOGENOM" id="CLU_140930_0_1_5"/>
<comment type="subunit">
    <text evidence="2">Homodimer.</text>
</comment>
<dbReference type="InterPro" id="IPR004401">
    <property type="entry name" value="YbaB/EbfC"/>
</dbReference>
<feature type="coiled-coil region" evidence="3">
    <location>
        <begin position="5"/>
        <end position="32"/>
    </location>
</feature>
<organism evidence="5 6">
    <name type="scientific">Parvularcula bermudensis (strain ATCC BAA-594 / HTCC2503 / KCTC 12087)</name>
    <dbReference type="NCBI Taxonomy" id="314260"/>
    <lineage>
        <taxon>Bacteria</taxon>
        <taxon>Pseudomonadati</taxon>
        <taxon>Pseudomonadota</taxon>
        <taxon>Alphaproteobacteria</taxon>
        <taxon>Parvularculales</taxon>
        <taxon>Parvularculaceae</taxon>
        <taxon>Parvularcula</taxon>
    </lineage>
</organism>
<keyword evidence="3" id="KW-0175">Coiled coil</keyword>
<dbReference type="PANTHER" id="PTHR33449">
    <property type="entry name" value="NUCLEOID-ASSOCIATED PROTEIN YBAB"/>
    <property type="match status" value="1"/>
</dbReference>
<reference evidence="6" key="1">
    <citation type="submission" date="2010-08" db="EMBL/GenBank/DDBJ databases">
        <title>Genome sequence of Parvularcula bermudensis HTCC2503.</title>
        <authorList>
            <person name="Kang D.-M."/>
            <person name="Oh H.-M."/>
            <person name="Cho J.-C."/>
        </authorList>
    </citation>
    <scope>NUCLEOTIDE SEQUENCE [LARGE SCALE GENOMIC DNA]</scope>
    <source>
        <strain evidence="6">ATCC BAA-594 / HTCC2503 / KCTC 12087</strain>
    </source>
</reference>
<reference evidence="5 6" key="2">
    <citation type="journal article" date="2011" name="J. Bacteriol.">
        <title>Complete genome sequence of strain HTCC2503T of Parvularcula bermudensis, the type species of the order "Parvularculales" in the class Alphaproteobacteria.</title>
        <authorList>
            <person name="Oh H.M."/>
            <person name="Kang I."/>
            <person name="Vergin K.L."/>
            <person name="Kang D."/>
            <person name="Rhee K.H."/>
            <person name="Giovannoni S.J."/>
            <person name="Cho J.C."/>
        </authorList>
    </citation>
    <scope>NUCLEOTIDE SEQUENCE [LARGE SCALE GENOMIC DNA]</scope>
    <source>
        <strain evidence="6">ATCC BAA-594 / HTCC2503 / KCTC 12087</strain>
    </source>
</reference>